<dbReference type="PANTHER" id="PTHR47506:SF1">
    <property type="entry name" value="HTH-TYPE TRANSCRIPTIONAL REGULATOR YJDC"/>
    <property type="match status" value="1"/>
</dbReference>
<dbReference type="GO" id="GO:0003677">
    <property type="term" value="F:DNA binding"/>
    <property type="evidence" value="ECO:0007669"/>
    <property type="project" value="UniProtKB-UniRule"/>
</dbReference>
<dbReference type="Gene3D" id="1.10.10.60">
    <property type="entry name" value="Homeodomain-like"/>
    <property type="match status" value="1"/>
</dbReference>
<dbReference type="InterPro" id="IPR009057">
    <property type="entry name" value="Homeodomain-like_sf"/>
</dbReference>
<keyword evidence="1" id="KW-0805">Transcription regulation</keyword>
<keyword evidence="2 4" id="KW-0238">DNA-binding</keyword>
<dbReference type="PRINTS" id="PR00455">
    <property type="entry name" value="HTHTETR"/>
</dbReference>
<feature type="region of interest" description="Disordered" evidence="5">
    <location>
        <begin position="66"/>
        <end position="98"/>
    </location>
</feature>
<dbReference type="PANTHER" id="PTHR47506">
    <property type="entry name" value="TRANSCRIPTIONAL REGULATORY PROTEIN"/>
    <property type="match status" value="1"/>
</dbReference>
<accession>A0A9D7T6F2</accession>
<dbReference type="PROSITE" id="PS50977">
    <property type="entry name" value="HTH_TETR_2"/>
    <property type="match status" value="1"/>
</dbReference>
<dbReference type="EMBL" id="JADKGK010000011">
    <property type="protein sequence ID" value="MBL0003351.1"/>
    <property type="molecule type" value="Genomic_DNA"/>
</dbReference>
<dbReference type="PROSITE" id="PS01081">
    <property type="entry name" value="HTH_TETR_1"/>
    <property type="match status" value="1"/>
</dbReference>
<keyword evidence="3" id="KW-0804">Transcription</keyword>
<evidence type="ECO:0000256" key="2">
    <source>
        <dbReference type="ARBA" id="ARBA00023125"/>
    </source>
</evidence>
<gene>
    <name evidence="7" type="ORF">IPP00_04985</name>
</gene>
<dbReference type="Proteomes" id="UP000886632">
    <property type="component" value="Unassembled WGS sequence"/>
</dbReference>
<evidence type="ECO:0000256" key="4">
    <source>
        <dbReference type="PROSITE-ProRule" id="PRU00335"/>
    </source>
</evidence>
<dbReference type="InterPro" id="IPR023772">
    <property type="entry name" value="DNA-bd_HTH_TetR-type_CS"/>
</dbReference>
<proteinExistence type="predicted"/>
<reference evidence="7" key="1">
    <citation type="submission" date="2020-10" db="EMBL/GenBank/DDBJ databases">
        <title>Connecting structure to function with the recovery of over 1000 high-quality activated sludge metagenome-assembled genomes encoding full-length rRNA genes using long-read sequencing.</title>
        <authorList>
            <person name="Singleton C.M."/>
            <person name="Petriglieri F."/>
            <person name="Kristensen J.M."/>
            <person name="Kirkegaard R.H."/>
            <person name="Michaelsen T.Y."/>
            <person name="Andersen M.H."/>
            <person name="Karst S.M."/>
            <person name="Dueholm M.S."/>
            <person name="Nielsen P.H."/>
            <person name="Albertsen M."/>
        </authorList>
    </citation>
    <scope>NUCLEOTIDE SEQUENCE</scope>
    <source>
        <strain evidence="7">Ribe_18-Q3-R11-54_MAXAC.001</strain>
    </source>
</reference>
<feature type="compositionally biased region" description="Basic and acidic residues" evidence="5">
    <location>
        <begin position="75"/>
        <end position="98"/>
    </location>
</feature>
<protein>
    <submittedName>
        <fullName evidence="7">Helix-turn-helix transcriptional regulator</fullName>
    </submittedName>
</protein>
<evidence type="ECO:0000259" key="6">
    <source>
        <dbReference type="PROSITE" id="PS50977"/>
    </source>
</evidence>
<feature type="domain" description="HTH tetR-type" evidence="6">
    <location>
        <begin position="6"/>
        <end position="66"/>
    </location>
</feature>
<dbReference type="InterPro" id="IPR001647">
    <property type="entry name" value="HTH_TetR"/>
</dbReference>
<name>A0A9D7T6F2_9MICO</name>
<evidence type="ECO:0000313" key="8">
    <source>
        <dbReference type="Proteomes" id="UP000886632"/>
    </source>
</evidence>
<organism evidence="7 8">
    <name type="scientific">Candidatus Phosphoribacter hodrii</name>
    <dbReference type="NCBI Taxonomy" id="2953743"/>
    <lineage>
        <taxon>Bacteria</taxon>
        <taxon>Bacillati</taxon>
        <taxon>Actinomycetota</taxon>
        <taxon>Actinomycetes</taxon>
        <taxon>Micrococcales</taxon>
        <taxon>Dermatophilaceae</taxon>
        <taxon>Candidatus Phosphoribacter</taxon>
    </lineage>
</organism>
<dbReference type="AlphaFoldDB" id="A0A9D7T6F2"/>
<evidence type="ECO:0000313" key="7">
    <source>
        <dbReference type="EMBL" id="MBL0003351.1"/>
    </source>
</evidence>
<evidence type="ECO:0000256" key="1">
    <source>
        <dbReference type="ARBA" id="ARBA00023015"/>
    </source>
</evidence>
<evidence type="ECO:0000256" key="5">
    <source>
        <dbReference type="SAM" id="MobiDB-lite"/>
    </source>
</evidence>
<dbReference type="SUPFAM" id="SSF46689">
    <property type="entry name" value="Homeodomain-like"/>
    <property type="match status" value="1"/>
</dbReference>
<comment type="caution">
    <text evidence="7">The sequence shown here is derived from an EMBL/GenBank/DDBJ whole genome shotgun (WGS) entry which is preliminary data.</text>
</comment>
<feature type="DNA-binding region" description="H-T-H motif" evidence="4">
    <location>
        <begin position="29"/>
        <end position="48"/>
    </location>
</feature>
<dbReference type="Pfam" id="PF00440">
    <property type="entry name" value="TetR_N"/>
    <property type="match status" value="1"/>
</dbReference>
<sequence>MGRQRTFDEAEVIAQSASVFLRQGYEGTSIDDLLAATGLHRGSLYKAFASKRGLFLAALQRTLPNLVSGDNTHNSTDDDTRNTHRDTRDGTHKDTPSDAHDDALDLLLVALLELAPRDPEVRALAAAALAHLSHDQAADLLGQRLLARAHLAGH</sequence>
<evidence type="ECO:0000256" key="3">
    <source>
        <dbReference type="ARBA" id="ARBA00023163"/>
    </source>
</evidence>